<comment type="caution">
    <text evidence="1">The sequence shown here is derived from an EMBL/GenBank/DDBJ whole genome shotgun (WGS) entry which is preliminary data.</text>
</comment>
<gene>
    <name evidence="2" type="ORF">BJ997_000329</name>
    <name evidence="1" type="ORF">GY21_04715</name>
</gene>
<evidence type="ECO:0000313" key="4">
    <source>
        <dbReference type="Proteomes" id="UP000561726"/>
    </source>
</evidence>
<dbReference type="Proteomes" id="UP000561726">
    <property type="component" value="Unassembled WGS sequence"/>
</dbReference>
<dbReference type="AlphaFoldDB" id="A0A099JND4"/>
<dbReference type="RefSeq" id="WP_035835508.1">
    <property type="nucleotide sequence ID" value="NZ_JACHBQ010000001.1"/>
</dbReference>
<accession>A0A099JND4</accession>
<dbReference type="EMBL" id="JACHBQ010000001">
    <property type="protein sequence ID" value="MBB5639781.1"/>
    <property type="molecule type" value="Genomic_DNA"/>
</dbReference>
<dbReference type="OrthoDB" id="5122862at2"/>
<dbReference type="Proteomes" id="UP000029864">
    <property type="component" value="Unassembled WGS sequence"/>
</dbReference>
<evidence type="ECO:0000313" key="1">
    <source>
        <dbReference type="EMBL" id="KGJ79635.1"/>
    </source>
</evidence>
<reference evidence="2 4" key="2">
    <citation type="submission" date="2020-08" db="EMBL/GenBank/DDBJ databases">
        <title>Sequencing the genomes of 1000 actinobacteria strains.</title>
        <authorList>
            <person name="Klenk H.-P."/>
        </authorList>
    </citation>
    <scope>NUCLEOTIDE SEQUENCE [LARGE SCALE GENOMIC DNA]</scope>
    <source>
        <strain evidence="2 4">DSM 21065</strain>
    </source>
</reference>
<organism evidence="1 3">
    <name type="scientific">Cryobacterium roopkundense</name>
    <dbReference type="NCBI Taxonomy" id="1001240"/>
    <lineage>
        <taxon>Bacteria</taxon>
        <taxon>Bacillati</taxon>
        <taxon>Actinomycetota</taxon>
        <taxon>Actinomycetes</taxon>
        <taxon>Micrococcales</taxon>
        <taxon>Microbacteriaceae</taxon>
        <taxon>Cryobacterium</taxon>
    </lineage>
</organism>
<protein>
    <submittedName>
        <fullName evidence="1">Uncharacterized protein</fullName>
    </submittedName>
</protein>
<reference evidence="1 3" key="1">
    <citation type="submission" date="2014-08" db="EMBL/GenBank/DDBJ databases">
        <authorList>
            <person name="Sisinthy S."/>
        </authorList>
    </citation>
    <scope>NUCLEOTIDE SEQUENCE [LARGE SCALE GENOMIC DNA]</scope>
    <source>
        <strain evidence="1 3">RuG17</strain>
    </source>
</reference>
<keyword evidence="3" id="KW-1185">Reference proteome</keyword>
<evidence type="ECO:0000313" key="3">
    <source>
        <dbReference type="Proteomes" id="UP000029864"/>
    </source>
</evidence>
<dbReference type="EMBL" id="JPXF01000012">
    <property type="protein sequence ID" value="KGJ79635.1"/>
    <property type="molecule type" value="Genomic_DNA"/>
</dbReference>
<evidence type="ECO:0000313" key="2">
    <source>
        <dbReference type="EMBL" id="MBB5639781.1"/>
    </source>
</evidence>
<sequence>MTGIATYKAVLFGPNPMASGMELDLEFVDGEYQDTVVLEAVDEGIVIMRSYRRGHETEEPVPYRFFEEVDEELSGQAEPDVPN</sequence>
<name>A0A099JND4_9MICO</name>
<dbReference type="eggNOG" id="ENOG50325UE">
    <property type="taxonomic scope" value="Bacteria"/>
</dbReference>
<proteinExistence type="predicted"/>